<reference evidence="2" key="2">
    <citation type="submission" date="2025-08" db="UniProtKB">
        <authorList>
            <consortium name="Ensembl"/>
        </authorList>
    </citation>
    <scope>IDENTIFICATION</scope>
</reference>
<sequence>VLSQGVLSSATTAAFSLKKAALPSPGVLQATRSFHTGQPCLAPLPPLPEYGGEVHLGLIPEEFFHFLYPKTGITGPYMKKYINIKVKLYNI</sequence>
<comment type="similarity">
    <text evidence="1">Belongs to the eukaryotic ATPase B chain family.</text>
</comment>
<organism evidence="2 3">
    <name type="scientific">Theropithecus gelada</name>
    <name type="common">Gelada baboon</name>
    <dbReference type="NCBI Taxonomy" id="9565"/>
    <lineage>
        <taxon>Eukaryota</taxon>
        <taxon>Metazoa</taxon>
        <taxon>Chordata</taxon>
        <taxon>Craniata</taxon>
        <taxon>Vertebrata</taxon>
        <taxon>Euteleostomi</taxon>
        <taxon>Mammalia</taxon>
        <taxon>Eutheria</taxon>
        <taxon>Euarchontoglires</taxon>
        <taxon>Primates</taxon>
        <taxon>Haplorrhini</taxon>
        <taxon>Catarrhini</taxon>
        <taxon>Cercopithecidae</taxon>
        <taxon>Cercopithecinae</taxon>
        <taxon>Theropithecus</taxon>
    </lineage>
</organism>
<keyword evidence="1" id="KW-0472">Membrane</keyword>
<name>A0A8D2EV90_THEGE</name>
<keyword evidence="1" id="KW-0813">Transport</keyword>
<dbReference type="GO" id="GO:0005743">
    <property type="term" value="C:mitochondrial inner membrane"/>
    <property type="evidence" value="ECO:0007669"/>
    <property type="project" value="UniProtKB-SubCell"/>
</dbReference>
<keyword evidence="1" id="KW-0999">Mitochondrion inner membrane</keyword>
<evidence type="ECO:0000313" key="3">
    <source>
        <dbReference type="Proteomes" id="UP000694411"/>
    </source>
</evidence>
<dbReference type="PANTHER" id="PTHR12733">
    <property type="entry name" value="MITOCHONDRIAL ATP SYNTHASE B CHAIN"/>
    <property type="match status" value="1"/>
</dbReference>
<dbReference type="Ensembl" id="ENSTGET00000013162.1">
    <property type="protein sequence ID" value="ENSTGEP00000010945.1"/>
    <property type="gene ID" value="ENSTGEG00000008948.1"/>
</dbReference>
<dbReference type="GO" id="GO:0045259">
    <property type="term" value="C:proton-transporting ATP synthase complex"/>
    <property type="evidence" value="ECO:0007669"/>
    <property type="project" value="UniProtKB-KW"/>
</dbReference>
<comment type="function">
    <text evidence="1">Subunit b, of the mitochondrial membrane ATP synthase complex (F(1)F(0) ATP synthase or Complex V) that produces ATP from ADP in the presence of a proton gradient across the membrane which is generated by electron transport complexes of the respiratory chain. ATP synthase complex consist of a soluble F(1) head domain - the catalytic core - and a membrane F(1) domain - the membrane proton channel. These two domains are linked by a central stalk rotating inside the F(1) region and a stationary peripheral stalk. During catalysis, ATP synthesis in the catalytic domain of F(1) is coupled via a rotary mechanism of the central stalk subunits to proton translocation. In vivo, can only synthesize ATP although its ATP hydrolase activity can be activated artificially in vitro. Part of the complex F(0) domain. Part of the complex F(0) domain and the peripheric stalk, which acts as a stator to hold the catalytic alpha(3)beta(3) subcomplex and subunit a/ATP6 static relative to the rotary elements.</text>
</comment>
<dbReference type="Proteomes" id="UP000694411">
    <property type="component" value="Chromosome 12"/>
</dbReference>
<dbReference type="PANTHER" id="PTHR12733:SF3">
    <property type="entry name" value="ATP SYNTHASE F(0) COMPLEX SUBUNIT B1, MITOCHONDRIAL"/>
    <property type="match status" value="1"/>
</dbReference>
<reference evidence="2" key="3">
    <citation type="submission" date="2025-09" db="UniProtKB">
        <authorList>
            <consortium name="Ensembl"/>
        </authorList>
    </citation>
    <scope>IDENTIFICATION</scope>
</reference>
<reference evidence="2" key="1">
    <citation type="submission" date="2018-05" db="EMBL/GenBank/DDBJ databases">
        <title>Whole genome of Theropithecus gelada.</title>
        <authorList>
            <person name="Chiou K.L."/>
            <person name="Snyder-Mackler N."/>
        </authorList>
    </citation>
    <scope>NUCLEOTIDE SEQUENCE [LARGE SCALE GENOMIC DNA]</scope>
</reference>
<evidence type="ECO:0000313" key="2">
    <source>
        <dbReference type="Ensembl" id="ENSTGEP00000010945.1"/>
    </source>
</evidence>
<keyword evidence="1" id="KW-0406">Ion transport</keyword>
<accession>A0A8D2EV90</accession>
<comment type="subcellular location">
    <subcellularLocation>
        <location evidence="1">Mitochondrion</location>
    </subcellularLocation>
    <subcellularLocation>
        <location evidence="1">Mitochondrion inner membrane</location>
    </subcellularLocation>
</comment>
<dbReference type="AlphaFoldDB" id="A0A8D2EV90"/>
<keyword evidence="1" id="KW-0496">Mitochondrion</keyword>
<proteinExistence type="inferred from homology"/>
<dbReference type="InterPro" id="IPR013837">
    <property type="entry name" value="ATP_synth_F0_suB"/>
</dbReference>
<keyword evidence="1" id="KW-0138">CF(0)</keyword>
<dbReference type="GO" id="GO:0046933">
    <property type="term" value="F:proton-transporting ATP synthase activity, rotational mechanism"/>
    <property type="evidence" value="ECO:0007669"/>
    <property type="project" value="TreeGrafter"/>
</dbReference>
<keyword evidence="3" id="KW-1185">Reference proteome</keyword>
<protein>
    <recommendedName>
        <fullName evidence="1">ATP synthase subunit b</fullName>
    </recommendedName>
</protein>
<keyword evidence="1" id="KW-0375">Hydrogen ion transport</keyword>
<comment type="subunit">
    <text evidence="1">F-type ATPases have 2 components, CF(1) - the catalytic core - and CF(0) - the membrane proton channel. CF(1) and CF(0) have multiple subunits.</text>
</comment>
<evidence type="ECO:0000256" key="1">
    <source>
        <dbReference type="RuleBase" id="RU368017"/>
    </source>
</evidence>